<dbReference type="InterPro" id="IPR035986">
    <property type="entry name" value="PKD_dom_sf"/>
</dbReference>
<dbReference type="PROSITE" id="PS51257">
    <property type="entry name" value="PROKAR_LIPOPROTEIN"/>
    <property type="match status" value="1"/>
</dbReference>
<dbReference type="Gene3D" id="2.60.120.260">
    <property type="entry name" value="Galactose-binding domain-like"/>
    <property type="match status" value="2"/>
</dbReference>
<dbReference type="InterPro" id="IPR013783">
    <property type="entry name" value="Ig-like_fold"/>
</dbReference>
<protein>
    <recommendedName>
        <fullName evidence="3">PKD domain-containing protein</fullName>
    </recommendedName>
</protein>
<keyword evidence="2" id="KW-1185">Reference proteome</keyword>
<evidence type="ECO:0000313" key="1">
    <source>
        <dbReference type="EMBL" id="OCB77701.1"/>
    </source>
</evidence>
<sequence length="518" mass="55617">MKKLHFIISLFVLAIATGCSNDSNGSDVDVDSIEAPKNISALTTITQDNSGKVTFLPKGEGVTQYQVNFGDGSPVSNYLSAGATVAHTYKEGIYQAKIMAMGINGKITEVTQEVTVSFLAPSNLQVTLAHVVGDNLSATVSAKASFETYFQVYFGEGINEVPVDFMEGETIKHTYANIGTYEVKVVALSGGKATTVHTESITISNPILLPVDFESATLNYAFNTFGGVATVVANNPSVDASNVSAKVAKLTKPAGAEVWAGSFLELGEPINFATLKKIKIKAWSPKAGIVVKMKLENLANPDINAEVDVTNTVANNWEELVFDFSAVDNANKYQRVVLFFDFGNAGTGVDYYYDDIQLTSGAESLVLPLTFESTTLTYAYGNFGGAAAAVVTNPDKSGINTSSTVSALTKNNGAEVWAGSSLALETAINFSTFKKLKMKVWSPQAGIIVKFKLENLNDASINKEIDATTTVANGWEELIFDFNGIVNANNYQRIVLFFDFGNNGTGKTYYFDDIKQSN</sequence>
<organism evidence="1 2">
    <name type="scientific">Flavobacterium piscis</name>
    <dbReference type="NCBI Taxonomy" id="1114874"/>
    <lineage>
        <taxon>Bacteria</taxon>
        <taxon>Pseudomonadati</taxon>
        <taxon>Bacteroidota</taxon>
        <taxon>Flavobacteriia</taxon>
        <taxon>Flavobacteriales</taxon>
        <taxon>Flavobacteriaceae</taxon>
        <taxon>Flavobacterium</taxon>
    </lineage>
</organism>
<dbReference type="Proteomes" id="UP000093343">
    <property type="component" value="Unassembled WGS sequence"/>
</dbReference>
<evidence type="ECO:0008006" key="3">
    <source>
        <dbReference type="Google" id="ProtNLM"/>
    </source>
</evidence>
<reference evidence="2" key="1">
    <citation type="submission" date="2016-03" db="EMBL/GenBank/DDBJ databases">
        <title>Draft genome sequence of Paenibacillus glacialis DSM 22343.</title>
        <authorList>
            <person name="Shin S.-K."/>
            <person name="Yi H."/>
        </authorList>
    </citation>
    <scope>NUCLEOTIDE SEQUENCE [LARGE SCALE GENOMIC DNA]</scope>
    <source>
        <strain evidence="2">CCUG 60099</strain>
    </source>
</reference>
<dbReference type="Gene3D" id="2.60.40.10">
    <property type="entry name" value="Immunoglobulins"/>
    <property type="match status" value="2"/>
</dbReference>
<gene>
    <name evidence="1" type="ORF">FLP_01920</name>
</gene>
<proteinExistence type="predicted"/>
<dbReference type="CDD" id="cd00146">
    <property type="entry name" value="PKD"/>
    <property type="match status" value="1"/>
</dbReference>
<comment type="caution">
    <text evidence="1">The sequence shown here is derived from an EMBL/GenBank/DDBJ whole genome shotgun (WGS) entry which is preliminary data.</text>
</comment>
<dbReference type="RefSeq" id="WP_065447821.1">
    <property type="nucleotide sequence ID" value="NZ_LVEN01000002.1"/>
</dbReference>
<dbReference type="SUPFAM" id="SSF49299">
    <property type="entry name" value="PKD domain"/>
    <property type="match status" value="2"/>
</dbReference>
<dbReference type="EMBL" id="LVEN01000002">
    <property type="protein sequence ID" value="OCB77701.1"/>
    <property type="molecule type" value="Genomic_DNA"/>
</dbReference>
<accession>A0ABX2XP79</accession>
<evidence type="ECO:0000313" key="2">
    <source>
        <dbReference type="Proteomes" id="UP000093343"/>
    </source>
</evidence>
<name>A0ABX2XP79_9FLAO</name>